<feature type="domain" description="HTH luxR-type" evidence="4">
    <location>
        <begin position="142"/>
        <end position="207"/>
    </location>
</feature>
<evidence type="ECO:0000256" key="1">
    <source>
        <dbReference type="ARBA" id="ARBA00023015"/>
    </source>
</evidence>
<evidence type="ECO:0000313" key="5">
    <source>
        <dbReference type="EMBL" id="SUS07245.1"/>
    </source>
</evidence>
<dbReference type="SUPFAM" id="SSF52172">
    <property type="entry name" value="CheY-like"/>
    <property type="match status" value="1"/>
</dbReference>
<name>A0A380TFN2_9ZZZZ</name>
<dbReference type="CDD" id="cd06170">
    <property type="entry name" value="LuxR_C_like"/>
    <property type="match status" value="1"/>
</dbReference>
<evidence type="ECO:0000256" key="3">
    <source>
        <dbReference type="ARBA" id="ARBA00023163"/>
    </source>
</evidence>
<dbReference type="PRINTS" id="PR00038">
    <property type="entry name" value="HTHLUXR"/>
</dbReference>
<dbReference type="SUPFAM" id="SSF46894">
    <property type="entry name" value="C-terminal effector domain of the bipartite response regulators"/>
    <property type="match status" value="1"/>
</dbReference>
<dbReference type="AlphaFoldDB" id="A0A380TFN2"/>
<dbReference type="EMBL" id="UIDG01000334">
    <property type="protein sequence ID" value="SUS07245.1"/>
    <property type="molecule type" value="Genomic_DNA"/>
</dbReference>
<dbReference type="InterPro" id="IPR016032">
    <property type="entry name" value="Sig_transdc_resp-reg_C-effctor"/>
</dbReference>
<evidence type="ECO:0000259" key="4">
    <source>
        <dbReference type="PROSITE" id="PS50043"/>
    </source>
</evidence>
<dbReference type="InterPro" id="IPR036388">
    <property type="entry name" value="WH-like_DNA-bd_sf"/>
</dbReference>
<keyword evidence="2" id="KW-0238">DNA-binding</keyword>
<protein>
    <submittedName>
        <fullName evidence="5">LuxR family transcriptional regulator</fullName>
    </submittedName>
</protein>
<gene>
    <name evidence="5" type="ORF">DF3PB_40042</name>
</gene>
<dbReference type="InterPro" id="IPR000792">
    <property type="entry name" value="Tscrpt_reg_LuxR_C"/>
</dbReference>
<organism evidence="5">
    <name type="scientific">metagenome</name>
    <dbReference type="NCBI Taxonomy" id="256318"/>
    <lineage>
        <taxon>unclassified sequences</taxon>
        <taxon>metagenomes</taxon>
    </lineage>
</organism>
<evidence type="ECO:0000256" key="2">
    <source>
        <dbReference type="ARBA" id="ARBA00023125"/>
    </source>
</evidence>
<reference evidence="5" key="1">
    <citation type="submission" date="2018-07" db="EMBL/GenBank/DDBJ databases">
        <authorList>
            <person name="Quirk P.G."/>
            <person name="Krulwich T.A."/>
        </authorList>
    </citation>
    <scope>NUCLEOTIDE SEQUENCE</scope>
</reference>
<dbReference type="GO" id="GO:0006355">
    <property type="term" value="P:regulation of DNA-templated transcription"/>
    <property type="evidence" value="ECO:0007669"/>
    <property type="project" value="InterPro"/>
</dbReference>
<keyword evidence="1" id="KW-0805">Transcription regulation</keyword>
<dbReference type="PANTHER" id="PTHR44688">
    <property type="entry name" value="DNA-BINDING TRANSCRIPTIONAL ACTIVATOR DEVR_DOSR"/>
    <property type="match status" value="1"/>
</dbReference>
<sequence length="242" mass="27252">MLPKNAAPRIVVLKGDRLYGDLISRHIKDLWRNADVQVFQLGFDALDSIQARVPDLFITGVKIDDMDGLEHLEPFIETALPILVLTSRKEARTFDLLRSIRYDGLYDGHAEGMENLPTALQQVIQRRLYVSPTMLPNLKRPKNITLDALTEKEQMVLSVIGDGSDDQQAAERLRLSPYTVNTHRKAIMAKLKLHHKGQLMLYALQNGYIWVSAQRIHYPGFQRSLQATAGAAKVAPTERASA</sequence>
<proteinExistence type="predicted"/>
<dbReference type="PANTHER" id="PTHR44688:SF16">
    <property type="entry name" value="DNA-BINDING TRANSCRIPTIONAL ACTIVATOR DEVR_DOSR"/>
    <property type="match status" value="1"/>
</dbReference>
<dbReference type="PROSITE" id="PS50043">
    <property type="entry name" value="HTH_LUXR_2"/>
    <property type="match status" value="1"/>
</dbReference>
<accession>A0A380TFN2</accession>
<dbReference type="InterPro" id="IPR011006">
    <property type="entry name" value="CheY-like_superfamily"/>
</dbReference>
<keyword evidence="3" id="KW-0804">Transcription</keyword>
<dbReference type="Pfam" id="PF00196">
    <property type="entry name" value="GerE"/>
    <property type="match status" value="1"/>
</dbReference>
<dbReference type="Gene3D" id="1.10.10.10">
    <property type="entry name" value="Winged helix-like DNA-binding domain superfamily/Winged helix DNA-binding domain"/>
    <property type="match status" value="1"/>
</dbReference>
<dbReference type="Gene3D" id="3.40.50.2300">
    <property type="match status" value="1"/>
</dbReference>
<dbReference type="GO" id="GO:0003677">
    <property type="term" value="F:DNA binding"/>
    <property type="evidence" value="ECO:0007669"/>
    <property type="project" value="UniProtKB-KW"/>
</dbReference>
<dbReference type="SMART" id="SM00421">
    <property type="entry name" value="HTH_LUXR"/>
    <property type="match status" value="1"/>
</dbReference>